<keyword evidence="9" id="KW-1185">Reference proteome</keyword>
<keyword evidence="6 8" id="KW-0067">ATP-binding</keyword>
<dbReference type="PROSITE" id="PS50893">
    <property type="entry name" value="ABC_TRANSPORTER_2"/>
    <property type="match status" value="2"/>
</dbReference>
<evidence type="ECO:0000256" key="5">
    <source>
        <dbReference type="ARBA" id="ARBA00022741"/>
    </source>
</evidence>
<comment type="similarity">
    <text evidence="1">Belongs to the ABC transporter superfamily.</text>
</comment>
<organism evidence="8 9">
    <name type="scientific">Methylobacterium organophilum</name>
    <dbReference type="NCBI Taxonomy" id="410"/>
    <lineage>
        <taxon>Bacteria</taxon>
        <taxon>Pseudomonadati</taxon>
        <taxon>Pseudomonadota</taxon>
        <taxon>Alphaproteobacteria</taxon>
        <taxon>Hyphomicrobiales</taxon>
        <taxon>Methylobacteriaceae</taxon>
        <taxon>Methylobacterium</taxon>
    </lineage>
</organism>
<keyword evidence="5" id="KW-0547">Nucleotide-binding</keyword>
<dbReference type="SUPFAM" id="SSF52540">
    <property type="entry name" value="P-loop containing nucleoside triphosphate hydrolases"/>
    <property type="match status" value="2"/>
</dbReference>
<reference evidence="8" key="2">
    <citation type="submission" date="2021-08" db="EMBL/GenBank/DDBJ databases">
        <authorList>
            <person name="Tani A."/>
            <person name="Ola A."/>
            <person name="Ogura Y."/>
            <person name="Katsura K."/>
            <person name="Hayashi T."/>
        </authorList>
    </citation>
    <scope>NUCLEOTIDE SEQUENCE</scope>
    <source>
        <strain evidence="8">NBRC 15689</strain>
    </source>
</reference>
<dbReference type="EMBL" id="BPQV01000015">
    <property type="protein sequence ID" value="GJE29420.1"/>
    <property type="molecule type" value="Genomic_DNA"/>
</dbReference>
<dbReference type="InterPro" id="IPR017871">
    <property type="entry name" value="ABC_transporter-like_CS"/>
</dbReference>
<protein>
    <submittedName>
        <fullName evidence="8">Autoinducer 2 import ATP-binding protein LsrA</fullName>
    </submittedName>
</protein>
<evidence type="ECO:0000256" key="6">
    <source>
        <dbReference type="ARBA" id="ARBA00022840"/>
    </source>
</evidence>
<evidence type="ECO:0000256" key="3">
    <source>
        <dbReference type="ARBA" id="ARBA00022597"/>
    </source>
</evidence>
<dbReference type="InterPro" id="IPR003439">
    <property type="entry name" value="ABC_transporter-like_ATP-bd"/>
</dbReference>
<dbReference type="Proteomes" id="UP001055156">
    <property type="component" value="Unassembled WGS sequence"/>
</dbReference>
<dbReference type="CDD" id="cd03216">
    <property type="entry name" value="ABC_Carb_Monos_I"/>
    <property type="match status" value="1"/>
</dbReference>
<dbReference type="Gene3D" id="3.40.50.300">
    <property type="entry name" value="P-loop containing nucleotide triphosphate hydrolases"/>
    <property type="match status" value="2"/>
</dbReference>
<reference evidence="8" key="1">
    <citation type="journal article" date="2021" name="Front. Microbiol.">
        <title>Comprehensive Comparative Genomics and Phenotyping of Methylobacterium Species.</title>
        <authorList>
            <person name="Alessa O."/>
            <person name="Ogura Y."/>
            <person name="Fujitani Y."/>
            <person name="Takami H."/>
            <person name="Hayashi T."/>
            <person name="Sahin N."/>
            <person name="Tani A."/>
        </authorList>
    </citation>
    <scope>NUCLEOTIDE SEQUENCE</scope>
    <source>
        <strain evidence="8">NBRC 15689</strain>
    </source>
</reference>
<feature type="domain" description="ABC transporter" evidence="7">
    <location>
        <begin position="261"/>
        <end position="501"/>
    </location>
</feature>
<gene>
    <name evidence="8" type="primary">lsrA</name>
    <name evidence="8" type="ORF">LKMONMHP_4301</name>
</gene>
<comment type="caution">
    <text evidence="8">The sequence shown here is derived from an EMBL/GenBank/DDBJ whole genome shotgun (WGS) entry which is preliminary data.</text>
</comment>
<dbReference type="InterPro" id="IPR050107">
    <property type="entry name" value="ABC_carbohydrate_import_ATPase"/>
</dbReference>
<dbReference type="Pfam" id="PF00005">
    <property type="entry name" value="ABC_tran"/>
    <property type="match status" value="2"/>
</dbReference>
<dbReference type="InterPro" id="IPR003593">
    <property type="entry name" value="AAA+_ATPase"/>
</dbReference>
<sequence>MSGSCGASPALCLTGVSKSFDGFAALSEAGFSAHAGEVHALLGENGAGKSTLMNVAIGLYRPDAGEIRIGGEAVVLDGPLSAKRRGIGMVHQHYKLVKAFTALENILLACGGPSYGRGLAAVETAVRGHCEALGFAVPLDRPVGLLSVAEQQRVEILKVLVEGARILILDEPTAVLTDREAEQMLLTMRRLADEGRTVILVTHKLGEVKRHADRVTVMRGGRTVASADPDSLSLSELTALVVGAPVARERAPAPAIGKPMLRIAGLSGARADGLTMLSDATLVVRAGEIYGIAGVGGNGQTELAEILMGVRKPLSGSIELEGGGDLCAGDAGLRRALGLAAIPADRSAYGLAGSLSVAENYAVGGVLSGRFGSWLRLDRKAMRAATQAAVSAFDIHGVRAPRQKASLLSGGNAQKLVVAREFAHPPRAVLAHSPSRGLDVRAAGAVHQRLRAARDAGAAILLISEDLDEVLLLSDRIGVMSRGRIVAEFDTPADRNAVGAAMVHHA</sequence>
<dbReference type="SMART" id="SM00382">
    <property type="entry name" value="AAA"/>
    <property type="match status" value="1"/>
</dbReference>
<keyword evidence="3" id="KW-0762">Sugar transport</keyword>
<evidence type="ECO:0000256" key="2">
    <source>
        <dbReference type="ARBA" id="ARBA00022448"/>
    </source>
</evidence>
<evidence type="ECO:0000313" key="9">
    <source>
        <dbReference type="Proteomes" id="UP001055156"/>
    </source>
</evidence>
<keyword evidence="2" id="KW-0813">Transport</keyword>
<dbReference type="PROSITE" id="PS00211">
    <property type="entry name" value="ABC_TRANSPORTER_1"/>
    <property type="match status" value="1"/>
</dbReference>
<proteinExistence type="inferred from homology"/>
<dbReference type="PANTHER" id="PTHR43790">
    <property type="entry name" value="CARBOHYDRATE TRANSPORT ATP-BINDING PROTEIN MG119-RELATED"/>
    <property type="match status" value="1"/>
</dbReference>
<name>A0ABQ4TET4_METOR</name>
<feature type="domain" description="ABC transporter" evidence="7">
    <location>
        <begin position="11"/>
        <end position="245"/>
    </location>
</feature>
<keyword evidence="4" id="KW-0677">Repeat</keyword>
<dbReference type="GO" id="GO:0005524">
    <property type="term" value="F:ATP binding"/>
    <property type="evidence" value="ECO:0007669"/>
    <property type="project" value="UniProtKB-KW"/>
</dbReference>
<accession>A0ABQ4TET4</accession>
<evidence type="ECO:0000256" key="4">
    <source>
        <dbReference type="ARBA" id="ARBA00022737"/>
    </source>
</evidence>
<dbReference type="InterPro" id="IPR027417">
    <property type="entry name" value="P-loop_NTPase"/>
</dbReference>
<dbReference type="CDD" id="cd03215">
    <property type="entry name" value="ABC_Carb_Monos_II"/>
    <property type="match status" value="1"/>
</dbReference>
<evidence type="ECO:0000313" key="8">
    <source>
        <dbReference type="EMBL" id="GJE29420.1"/>
    </source>
</evidence>
<evidence type="ECO:0000259" key="7">
    <source>
        <dbReference type="PROSITE" id="PS50893"/>
    </source>
</evidence>
<dbReference type="PANTHER" id="PTHR43790:SF9">
    <property type="entry name" value="GALACTOFURANOSE TRANSPORTER ATP-BINDING PROTEIN YTFR"/>
    <property type="match status" value="1"/>
</dbReference>
<evidence type="ECO:0000256" key="1">
    <source>
        <dbReference type="ARBA" id="ARBA00005417"/>
    </source>
</evidence>